<evidence type="ECO:0000259" key="2">
    <source>
        <dbReference type="PROSITE" id="PS50113"/>
    </source>
</evidence>
<accession>A0ABS5EVY1</accession>
<dbReference type="Gene3D" id="3.30.70.270">
    <property type="match status" value="1"/>
</dbReference>
<dbReference type="RefSeq" id="WP_211852111.1">
    <property type="nucleotide sequence ID" value="NZ_JAAGBB010000008.1"/>
</dbReference>
<dbReference type="Gene3D" id="3.20.20.450">
    <property type="entry name" value="EAL domain"/>
    <property type="match status" value="1"/>
</dbReference>
<dbReference type="SMART" id="SM00052">
    <property type="entry name" value="EAL"/>
    <property type="match status" value="1"/>
</dbReference>
<dbReference type="CDD" id="cd01948">
    <property type="entry name" value="EAL"/>
    <property type="match status" value="1"/>
</dbReference>
<comment type="caution">
    <text evidence="5">The sequence shown here is derived from an EMBL/GenBank/DDBJ whole genome shotgun (WGS) entry which is preliminary data.</text>
</comment>
<evidence type="ECO:0000259" key="4">
    <source>
        <dbReference type="PROSITE" id="PS50887"/>
    </source>
</evidence>
<dbReference type="NCBIfam" id="TIGR00254">
    <property type="entry name" value="GGDEF"/>
    <property type="match status" value="1"/>
</dbReference>
<dbReference type="PROSITE" id="PS50112">
    <property type="entry name" value="PAS"/>
    <property type="match status" value="1"/>
</dbReference>
<dbReference type="SUPFAM" id="SSF55785">
    <property type="entry name" value="PYP-like sensor domain (PAS domain)"/>
    <property type="match status" value="1"/>
</dbReference>
<gene>
    <name evidence="5" type="ORF">GXW71_08795</name>
</gene>
<sequence length="742" mass="80449">MKCPPALPEESERLRALSEYGLSADRPMPSLDPVVRVAARAFNMPISAVNIVGSDHVFFAASTGAELGTLDMRRDVSFCAHAITERGVMVVPDAALDERFQDNPLVTGAASLRFYAGVPLRSSCGHAIGALCVVDTKPRDDFTTEDQDRLRELARLASDRLEVQRLTILAQQNQPHIASMPSHLPAPVICFDEVGTVLALNEAAAELHGYLPADMIGSPVAMLVAGPDQPALQAMLRELLRREKSPAVALERRELRGLRKGGEEFTLELTPFRWQEQGQQRYSATLRDTTERQEHARELRRLNSSDHLTGLANRASLQVSLEQMLAAARSAALVVVGLDGFKALNSALGRAIGDEVLREVARRLRHAVSPADVLARIGGDEFGIVLPDAPSPEHARGVADTLTVRIADPFMVAGHEIRLASSSGIAMGPLHAEDALELIGNAELALAHAKGSGKRRSFVFLPTLRMEAVSHRQFAVDLHRAVENNELRLHFQPQFRLSDGALAGAEALIRWQHPQRGLLSPAAFLPALEAGPLAAIVGEWMLDTACAQARAWRDLAAPDLRIAVNLFQAQFQVGSLAETVIAALTRRSLPAACLELEITENTVLNQDEATLDSLLELQRHGVGIAFDDFGTGHASLSLLKRYPLSRLKIDRSFVQTVMNAGPDANVVRAILDLARSFGLATTAEGIETVAQRDRLREEGCDEGQGYLFGRALPPAEFAEVFLFDRAPPLAALARDRAGSASP</sequence>
<name>A0ABS5EVY1_9PROT</name>
<protein>
    <submittedName>
        <fullName evidence="5">EAL domain-containing protein</fullName>
    </submittedName>
</protein>
<dbReference type="InterPro" id="IPR000014">
    <property type="entry name" value="PAS"/>
</dbReference>
<dbReference type="Pfam" id="PF00563">
    <property type="entry name" value="EAL"/>
    <property type="match status" value="1"/>
</dbReference>
<dbReference type="PANTHER" id="PTHR44757:SF2">
    <property type="entry name" value="BIOFILM ARCHITECTURE MAINTENANCE PROTEIN MBAA"/>
    <property type="match status" value="1"/>
</dbReference>
<dbReference type="InterPro" id="IPR035919">
    <property type="entry name" value="EAL_sf"/>
</dbReference>
<dbReference type="PROSITE" id="PS50883">
    <property type="entry name" value="EAL"/>
    <property type="match status" value="1"/>
</dbReference>
<dbReference type="PROSITE" id="PS50113">
    <property type="entry name" value="PAC"/>
    <property type="match status" value="1"/>
</dbReference>
<keyword evidence="6" id="KW-1185">Reference proteome</keyword>
<evidence type="ECO:0000259" key="3">
    <source>
        <dbReference type="PROSITE" id="PS50883"/>
    </source>
</evidence>
<dbReference type="Pfam" id="PF01590">
    <property type="entry name" value="GAF"/>
    <property type="match status" value="1"/>
</dbReference>
<dbReference type="InterPro" id="IPR043128">
    <property type="entry name" value="Rev_trsase/Diguanyl_cyclase"/>
</dbReference>
<evidence type="ECO:0000313" key="5">
    <source>
        <dbReference type="EMBL" id="MBR0664450.1"/>
    </source>
</evidence>
<dbReference type="InterPro" id="IPR029787">
    <property type="entry name" value="Nucleotide_cyclase"/>
</dbReference>
<dbReference type="SMART" id="SM00065">
    <property type="entry name" value="GAF"/>
    <property type="match status" value="1"/>
</dbReference>
<dbReference type="InterPro" id="IPR029016">
    <property type="entry name" value="GAF-like_dom_sf"/>
</dbReference>
<feature type="domain" description="GGDEF" evidence="4">
    <location>
        <begin position="329"/>
        <end position="462"/>
    </location>
</feature>
<dbReference type="Pfam" id="PF00990">
    <property type="entry name" value="GGDEF"/>
    <property type="match status" value="1"/>
</dbReference>
<dbReference type="CDD" id="cd01949">
    <property type="entry name" value="GGDEF"/>
    <property type="match status" value="1"/>
</dbReference>
<dbReference type="SUPFAM" id="SSF55073">
    <property type="entry name" value="Nucleotide cyclase"/>
    <property type="match status" value="1"/>
</dbReference>
<dbReference type="Pfam" id="PF08448">
    <property type="entry name" value="PAS_4"/>
    <property type="match status" value="1"/>
</dbReference>
<feature type="domain" description="EAL" evidence="3">
    <location>
        <begin position="471"/>
        <end position="725"/>
    </location>
</feature>
<proteinExistence type="predicted"/>
<dbReference type="InterPro" id="IPR000160">
    <property type="entry name" value="GGDEF_dom"/>
</dbReference>
<dbReference type="Gene3D" id="3.30.450.20">
    <property type="entry name" value="PAS domain"/>
    <property type="match status" value="1"/>
</dbReference>
<dbReference type="SUPFAM" id="SSF141868">
    <property type="entry name" value="EAL domain-like"/>
    <property type="match status" value="1"/>
</dbReference>
<dbReference type="SUPFAM" id="SSF55781">
    <property type="entry name" value="GAF domain-like"/>
    <property type="match status" value="1"/>
</dbReference>
<dbReference type="CDD" id="cd00130">
    <property type="entry name" value="PAS"/>
    <property type="match status" value="1"/>
</dbReference>
<dbReference type="PANTHER" id="PTHR44757">
    <property type="entry name" value="DIGUANYLATE CYCLASE DGCP"/>
    <property type="match status" value="1"/>
</dbReference>
<dbReference type="InterPro" id="IPR003018">
    <property type="entry name" value="GAF"/>
</dbReference>
<organism evidence="5 6">
    <name type="scientific">Plastoroseomonas hellenica</name>
    <dbReference type="NCBI Taxonomy" id="2687306"/>
    <lineage>
        <taxon>Bacteria</taxon>
        <taxon>Pseudomonadati</taxon>
        <taxon>Pseudomonadota</taxon>
        <taxon>Alphaproteobacteria</taxon>
        <taxon>Acetobacterales</taxon>
        <taxon>Acetobacteraceae</taxon>
        <taxon>Plastoroseomonas</taxon>
    </lineage>
</organism>
<dbReference type="InterPro" id="IPR013656">
    <property type="entry name" value="PAS_4"/>
</dbReference>
<dbReference type="Gene3D" id="3.30.450.40">
    <property type="match status" value="1"/>
</dbReference>
<dbReference type="PROSITE" id="PS50887">
    <property type="entry name" value="GGDEF"/>
    <property type="match status" value="1"/>
</dbReference>
<feature type="domain" description="PAS" evidence="1">
    <location>
        <begin position="173"/>
        <end position="243"/>
    </location>
</feature>
<reference evidence="6" key="1">
    <citation type="journal article" date="2021" name="Syst. Appl. Microbiol.">
        <title>Roseomonas hellenica sp. nov., isolated from roots of wild-growing Alkanna tinctoria.</title>
        <authorList>
            <person name="Rat A."/>
            <person name="Naranjo H.D."/>
            <person name="Lebbe L."/>
            <person name="Cnockaert M."/>
            <person name="Krigas N."/>
            <person name="Grigoriadou K."/>
            <person name="Maloupa E."/>
            <person name="Willems A."/>
        </authorList>
    </citation>
    <scope>NUCLEOTIDE SEQUENCE [LARGE SCALE GENOMIC DNA]</scope>
    <source>
        <strain evidence="6">LMG 31523</strain>
    </source>
</reference>
<dbReference type="EMBL" id="JAAGBB010000008">
    <property type="protein sequence ID" value="MBR0664450.1"/>
    <property type="molecule type" value="Genomic_DNA"/>
</dbReference>
<dbReference type="InterPro" id="IPR052155">
    <property type="entry name" value="Biofilm_reg_signaling"/>
</dbReference>
<evidence type="ECO:0000259" key="1">
    <source>
        <dbReference type="PROSITE" id="PS50112"/>
    </source>
</evidence>
<dbReference type="Proteomes" id="UP001196870">
    <property type="component" value="Unassembled WGS sequence"/>
</dbReference>
<dbReference type="SMART" id="SM00091">
    <property type="entry name" value="PAS"/>
    <property type="match status" value="1"/>
</dbReference>
<dbReference type="InterPro" id="IPR000700">
    <property type="entry name" value="PAS-assoc_C"/>
</dbReference>
<dbReference type="NCBIfam" id="TIGR00229">
    <property type="entry name" value="sensory_box"/>
    <property type="match status" value="1"/>
</dbReference>
<feature type="domain" description="PAC" evidence="2">
    <location>
        <begin position="251"/>
        <end position="301"/>
    </location>
</feature>
<dbReference type="InterPro" id="IPR001633">
    <property type="entry name" value="EAL_dom"/>
</dbReference>
<dbReference type="InterPro" id="IPR035965">
    <property type="entry name" value="PAS-like_dom_sf"/>
</dbReference>
<evidence type="ECO:0000313" key="6">
    <source>
        <dbReference type="Proteomes" id="UP001196870"/>
    </source>
</evidence>
<dbReference type="SMART" id="SM00267">
    <property type="entry name" value="GGDEF"/>
    <property type="match status" value="1"/>
</dbReference>